<evidence type="ECO:0000256" key="1">
    <source>
        <dbReference type="SAM" id="Phobius"/>
    </source>
</evidence>
<dbReference type="PANTHER" id="PTHR39556:SF1">
    <property type="entry name" value="PROTEIN, PUTATIVE-RELATED"/>
    <property type="match status" value="1"/>
</dbReference>
<feature type="transmembrane region" description="Helical" evidence="1">
    <location>
        <begin position="6"/>
        <end position="23"/>
    </location>
</feature>
<feature type="transmembrane region" description="Helical" evidence="1">
    <location>
        <begin position="281"/>
        <end position="300"/>
    </location>
</feature>
<feature type="transmembrane region" description="Helical" evidence="1">
    <location>
        <begin position="170"/>
        <end position="193"/>
    </location>
</feature>
<dbReference type="AlphaFoldDB" id="E1RAB2"/>
<evidence type="ECO:0000313" key="2">
    <source>
        <dbReference type="EMBL" id="ADK79403.1"/>
    </source>
</evidence>
<feature type="transmembrane region" description="Helical" evidence="1">
    <location>
        <begin position="320"/>
        <end position="353"/>
    </location>
</feature>
<protein>
    <recommendedName>
        <fullName evidence="4">DUF401 family protein</fullName>
    </recommendedName>
</protein>
<organism evidence="2 3">
    <name type="scientific">Sediminispirochaeta smaragdinae (strain DSM 11293 / JCM 15392 / SEBR 4228)</name>
    <name type="common">Spirochaeta smaragdinae</name>
    <dbReference type="NCBI Taxonomy" id="573413"/>
    <lineage>
        <taxon>Bacteria</taxon>
        <taxon>Pseudomonadati</taxon>
        <taxon>Spirochaetota</taxon>
        <taxon>Spirochaetia</taxon>
        <taxon>Spirochaetales</taxon>
        <taxon>Spirochaetaceae</taxon>
        <taxon>Sediminispirochaeta</taxon>
    </lineage>
</organism>
<name>E1RAB2_SEDSS</name>
<feature type="transmembrane region" description="Helical" evidence="1">
    <location>
        <begin position="62"/>
        <end position="79"/>
    </location>
</feature>
<dbReference type="KEGG" id="ssm:Spirs_0247"/>
<proteinExistence type="predicted"/>
<dbReference type="STRING" id="573413.Spirs_0247"/>
<dbReference type="HOGENOM" id="CLU_056143_0_0_12"/>
<feature type="transmembrane region" description="Helical" evidence="1">
    <location>
        <begin position="365"/>
        <end position="389"/>
    </location>
</feature>
<gene>
    <name evidence="2" type="ordered locus">Spirs_0247</name>
</gene>
<dbReference type="Pfam" id="PF04165">
    <property type="entry name" value="DUF401"/>
    <property type="match status" value="1"/>
</dbReference>
<feature type="transmembrane region" description="Helical" evidence="1">
    <location>
        <begin position="214"/>
        <end position="238"/>
    </location>
</feature>
<dbReference type="EMBL" id="CP002116">
    <property type="protein sequence ID" value="ADK79403.1"/>
    <property type="molecule type" value="Genomic_DNA"/>
</dbReference>
<feature type="transmembrane region" description="Helical" evidence="1">
    <location>
        <begin position="244"/>
        <end position="261"/>
    </location>
</feature>
<reference evidence="2 3" key="1">
    <citation type="journal article" date="2010" name="Stand. Genomic Sci.">
        <title>Complete genome sequence of Spirochaeta smaragdinae type strain (SEBR 4228).</title>
        <authorList>
            <person name="Mavromatis K."/>
            <person name="Yasawong M."/>
            <person name="Chertkov O."/>
            <person name="Lapidus A."/>
            <person name="Lucas S."/>
            <person name="Nolan M."/>
            <person name="Del Rio T.G."/>
            <person name="Tice H."/>
            <person name="Cheng J.F."/>
            <person name="Pitluck S."/>
            <person name="Liolios K."/>
            <person name="Ivanova N."/>
            <person name="Tapia R."/>
            <person name="Han C."/>
            <person name="Bruce D."/>
            <person name="Goodwin L."/>
            <person name="Pati A."/>
            <person name="Chen A."/>
            <person name="Palaniappan K."/>
            <person name="Land M."/>
            <person name="Hauser L."/>
            <person name="Chang Y.J."/>
            <person name="Jeffries C.D."/>
            <person name="Detter J.C."/>
            <person name="Rohde M."/>
            <person name="Brambilla E."/>
            <person name="Spring S."/>
            <person name="Goker M."/>
            <person name="Sikorski J."/>
            <person name="Woyke T."/>
            <person name="Bristow J."/>
            <person name="Eisen J.A."/>
            <person name="Markowitz V."/>
            <person name="Hugenholtz P."/>
            <person name="Klenk H.P."/>
            <person name="Kyrpides N.C."/>
        </authorList>
    </citation>
    <scope>NUCLEOTIDE SEQUENCE [LARGE SCALE GENOMIC DNA]</scope>
    <source>
        <strain evidence="3">DSM 11293 / JCM 15392 / SEBR 4228</strain>
    </source>
</reference>
<keyword evidence="3" id="KW-1185">Reference proteome</keyword>
<keyword evidence="1" id="KW-1133">Transmembrane helix</keyword>
<keyword evidence="1" id="KW-0812">Transmembrane</keyword>
<dbReference type="Proteomes" id="UP000002318">
    <property type="component" value="Chromosome"/>
</dbReference>
<dbReference type="PANTHER" id="PTHR39556">
    <property type="entry name" value="PROTEIN, PUTATIVE-RELATED"/>
    <property type="match status" value="1"/>
</dbReference>
<feature type="transmembrane region" description="Helical" evidence="1">
    <location>
        <begin position="30"/>
        <end position="50"/>
    </location>
</feature>
<feature type="transmembrane region" description="Helical" evidence="1">
    <location>
        <begin position="401"/>
        <end position="422"/>
    </location>
</feature>
<feature type="transmembrane region" description="Helical" evidence="1">
    <location>
        <begin position="100"/>
        <end position="124"/>
    </location>
</feature>
<evidence type="ECO:0000313" key="3">
    <source>
        <dbReference type="Proteomes" id="UP000002318"/>
    </source>
</evidence>
<dbReference type="InterPro" id="IPR007294">
    <property type="entry name" value="DUF401"/>
</dbReference>
<sequence>MTIPLMLKIILSLALILVLNKIVRNLAISVAAGALLIAFWSGQTIVTAGVIASKRMLSFDNFALLLLIALVITLSNQMNQTGMMKQLVGGLKARVSQKEALAALPAVIGLLPMPGGALFSAPLLDDCDDRGELSPMQKTKINYWFRHVWEFTWPLYPGVILASDIAHVEVWQIFFLGLPLSLVSITVGYLFYLRPLKLTAERRESNSKSNGPSLVSLLAPIMIVVVIYFLIMVFLPAVGTLSKYLPMIIGLLSSILYLQIISPLTRKEWKKIALSHRTLQMVLIVLVVRVYGAFIEAPLPNGILLMEQLRLELTAAGVPLRLLVLLIPFISGMTTGVSVGFVGACFPIVFSLLGPSPTLASTLSTLALAYPFGFMGTMMSPVHVCLIVTNEHYGTNLGPSIGAVIPPAIFVMAGSLLISYIVPFIV</sequence>
<keyword evidence="1" id="KW-0472">Membrane</keyword>
<accession>E1RAB2</accession>
<evidence type="ECO:0008006" key="4">
    <source>
        <dbReference type="Google" id="ProtNLM"/>
    </source>
</evidence>
<dbReference type="eggNOG" id="COG1906">
    <property type="taxonomic scope" value="Bacteria"/>
</dbReference>